<name>A0ACD5XV46_AVESA</name>
<dbReference type="EnsemblPlants" id="AVESA.00010b.r2.5AG0859160.1">
    <property type="protein sequence ID" value="AVESA.00010b.r2.5AG0859160.1.CDS"/>
    <property type="gene ID" value="AVESA.00010b.r2.5AG0859160"/>
</dbReference>
<sequence length="543" mass="59383">MAAAADFPAESIIEPSSFDVVVCGTGLPESVLAAACAAAGKTVLHVDPNDFYGSHFSSSVQPLSLPSFLRHSSDSSSSTPSSSSSDATSVPLQRRSSLYSDVEASGTPPSESEGRFAVDLVGPRLLYCADEAVDLLHRSGGGHHVEFKSVDLLYWDHGDLLPVPGSREDIFNAKLSDDAKVAVLDKCRLYRFVRLVKSHIAAMDEAEAGESSISEEDLDLPFIEFLKKQKLTPKMIGVVLYAIAMADYDQEDDHCCGKLLTTRDGIKAVALYVKSIERFVNAKGAFIYPMHGHGELPQAFCRFAAVKGALYVLRMPVIALLMDKEKQHYIGTRLASGQNIMCHHLILDPSYKIPSSESPSDASDSNSTRKVARGICITKKPVKPNSSNVVVVFPPKSLHQQQDATLRVLQLSSNVSVCPPEMYIAHLSIPCVDAYTGKLYINKAIEVLLGSETSNDSKGHLETTREDNNDVNQGLIWKCIYVQEITQGTPSTILSCPMPDEYLDYRNILQSTKKLFADVYPDEEFLPRNSAPQYADDDPDSPE</sequence>
<dbReference type="Proteomes" id="UP001732700">
    <property type="component" value="Chromosome 5A"/>
</dbReference>
<organism evidence="1 2">
    <name type="scientific">Avena sativa</name>
    <name type="common">Oat</name>
    <dbReference type="NCBI Taxonomy" id="4498"/>
    <lineage>
        <taxon>Eukaryota</taxon>
        <taxon>Viridiplantae</taxon>
        <taxon>Streptophyta</taxon>
        <taxon>Embryophyta</taxon>
        <taxon>Tracheophyta</taxon>
        <taxon>Spermatophyta</taxon>
        <taxon>Magnoliopsida</taxon>
        <taxon>Liliopsida</taxon>
        <taxon>Poales</taxon>
        <taxon>Poaceae</taxon>
        <taxon>BOP clade</taxon>
        <taxon>Pooideae</taxon>
        <taxon>Poodae</taxon>
        <taxon>Poeae</taxon>
        <taxon>Poeae Chloroplast Group 1 (Aveneae type)</taxon>
        <taxon>Aveninae</taxon>
        <taxon>Avena</taxon>
    </lineage>
</organism>
<proteinExistence type="predicted"/>
<evidence type="ECO:0000313" key="2">
    <source>
        <dbReference type="Proteomes" id="UP001732700"/>
    </source>
</evidence>
<protein>
    <submittedName>
        <fullName evidence="1">Uncharacterized protein</fullName>
    </submittedName>
</protein>
<accession>A0ACD5XV46</accession>
<keyword evidence="2" id="KW-1185">Reference proteome</keyword>
<reference evidence="1" key="1">
    <citation type="submission" date="2021-05" db="EMBL/GenBank/DDBJ databases">
        <authorList>
            <person name="Scholz U."/>
            <person name="Mascher M."/>
            <person name="Fiebig A."/>
        </authorList>
    </citation>
    <scope>NUCLEOTIDE SEQUENCE [LARGE SCALE GENOMIC DNA]</scope>
</reference>
<reference evidence="1" key="2">
    <citation type="submission" date="2025-09" db="UniProtKB">
        <authorList>
            <consortium name="EnsemblPlants"/>
        </authorList>
    </citation>
    <scope>IDENTIFICATION</scope>
</reference>
<evidence type="ECO:0000313" key="1">
    <source>
        <dbReference type="EnsemblPlants" id="AVESA.00010b.r2.5AG0859160.1.CDS"/>
    </source>
</evidence>